<feature type="region of interest" description="Disordered" evidence="2">
    <location>
        <begin position="210"/>
        <end position="250"/>
    </location>
</feature>
<feature type="compositionally biased region" description="Basic and acidic residues" evidence="2">
    <location>
        <begin position="240"/>
        <end position="250"/>
    </location>
</feature>
<dbReference type="Pfam" id="PF11690">
    <property type="entry name" value="DUF3287"/>
    <property type="match status" value="1"/>
</dbReference>
<dbReference type="Proteomes" id="UP000694240">
    <property type="component" value="Unassembled WGS sequence"/>
</dbReference>
<organism evidence="3 4">
    <name type="scientific">Arabidopsis thaliana x Arabidopsis arenosa</name>
    <dbReference type="NCBI Taxonomy" id="1240361"/>
    <lineage>
        <taxon>Eukaryota</taxon>
        <taxon>Viridiplantae</taxon>
        <taxon>Streptophyta</taxon>
        <taxon>Embryophyta</taxon>
        <taxon>Tracheophyta</taxon>
        <taxon>Spermatophyta</taxon>
        <taxon>Magnoliopsida</taxon>
        <taxon>eudicotyledons</taxon>
        <taxon>Gunneridae</taxon>
        <taxon>Pentapetalae</taxon>
        <taxon>rosids</taxon>
        <taxon>malvids</taxon>
        <taxon>Brassicales</taxon>
        <taxon>Brassicaceae</taxon>
        <taxon>Camelineae</taxon>
        <taxon>Arabidopsis</taxon>
    </lineage>
</organism>
<dbReference type="EMBL" id="JAEFBK010000144">
    <property type="protein sequence ID" value="KAG7528435.1"/>
    <property type="molecule type" value="Genomic_DNA"/>
</dbReference>
<dbReference type="InterPro" id="IPR021704">
    <property type="entry name" value="DUF3287"/>
</dbReference>
<feature type="region of interest" description="Disordered" evidence="2">
    <location>
        <begin position="506"/>
        <end position="531"/>
    </location>
</feature>
<keyword evidence="1" id="KW-0175">Coiled coil</keyword>
<gene>
    <name evidence="3" type="ORF">ISN45_Un144g000020</name>
</gene>
<proteinExistence type="predicted"/>
<feature type="coiled-coil region" evidence="1">
    <location>
        <begin position="540"/>
        <end position="567"/>
    </location>
</feature>
<feature type="compositionally biased region" description="Basic and acidic residues" evidence="2">
    <location>
        <begin position="127"/>
        <end position="143"/>
    </location>
</feature>
<comment type="caution">
    <text evidence="3">The sequence shown here is derived from an EMBL/GenBank/DDBJ whole genome shotgun (WGS) entry which is preliminary data.</text>
</comment>
<dbReference type="AlphaFoldDB" id="A0A8T1XF47"/>
<sequence length="882" mass="99270">MSSPAIYVSDNEDDSQGIPVPSGDEVFTQAGDKFGPYFRSQSTHASLAPFVAFVRPKHPDRLGEAGFSLTTSELLGLFRARDSASGNQTIPRPTAEFLSFFRIVSEGDTNWNSFTLQRIHGAGLAIKDGKTHPLDPPPEEKDVSSLNARDKRKIHAEIKALKDQLSEIGKKKRIAAISKVGSFHRKTLLVDDGSLEAALSSAVDSYGAISLTTPQSPPPFALPQEREREKKTPPLCTKRKAPDSDALSNERLKTVRLSSPLRAPSFLPSVFPSVESSDSELPFPGDRAIPEETDEPRPETFLSQGLSMEKRLETSSEVFKPGKGRPFLLFRFGGRKSVRCSSVEPVTYPRIRARRGYGFARRETNQKTELLIRNRARDIAEAEHNAREEMRGFGRQLIQSIMKFVKDEEVWTKLQSHRAELKSNLDLIGGIESGRISLEDERGEVSAELATVESELSSASRPSLDLGPFSLVFGDSPSQFEVVKVLGHTKVLQRHRAYKNGKSWRTGRVTNTEEGNQHSGSDRINRETVSPRSCQGREFINKLITRHDELEDEKKEIRKKRRELGKRCLDIARELHCLEAHPSDWIELGLQEYGNMSGCIMSIVDLAGQGAELGSPDALGPVSDEDDEDSSDGTNHLYVEDGRVKSSREEAYCWRDIMPRPLSVTANSLRSSKTWRGEFGRWRLTPKDWVRNGLERVGHIPEELREYCVTHDRRSCEVSSSEVENDQSPDIIRRVREDDFCFLGVFIAAGHAYKQSVYSNEVMRTANLHEIFENGEYANVESIYRHFLLTCLEYGNPTAKYMVSLRILTQVGPSQEALDLLVEDGKEILDGFLQRVDDLAEGVMIAKHVEREIDAMGLLGFRIFWDVFNHHNFPRFACYTIR</sequence>
<feature type="region of interest" description="Disordered" evidence="2">
    <location>
        <begin position="612"/>
        <end position="636"/>
    </location>
</feature>
<evidence type="ECO:0000313" key="3">
    <source>
        <dbReference type="EMBL" id="KAG7528435.1"/>
    </source>
</evidence>
<feature type="region of interest" description="Disordered" evidence="2">
    <location>
        <begin position="1"/>
        <end position="25"/>
    </location>
</feature>
<reference evidence="3 4" key="1">
    <citation type="submission" date="2020-12" db="EMBL/GenBank/DDBJ databases">
        <title>Concerted genomic and epigenomic changes stabilize Arabidopsis allopolyploids.</title>
        <authorList>
            <person name="Chen Z."/>
        </authorList>
    </citation>
    <scope>NUCLEOTIDE SEQUENCE [LARGE SCALE GENOMIC DNA]</scope>
    <source>
        <strain evidence="3">Allo738</strain>
        <tissue evidence="3">Leaf</tissue>
    </source>
</reference>
<protein>
    <submittedName>
        <fullName evidence="3">Uncharacterized protein</fullName>
    </submittedName>
</protein>
<evidence type="ECO:0000256" key="2">
    <source>
        <dbReference type="SAM" id="MobiDB-lite"/>
    </source>
</evidence>
<evidence type="ECO:0000313" key="4">
    <source>
        <dbReference type="Proteomes" id="UP000694240"/>
    </source>
</evidence>
<evidence type="ECO:0000256" key="1">
    <source>
        <dbReference type="SAM" id="Coils"/>
    </source>
</evidence>
<feature type="region of interest" description="Disordered" evidence="2">
    <location>
        <begin position="272"/>
        <end position="299"/>
    </location>
</feature>
<keyword evidence="4" id="KW-1185">Reference proteome</keyword>
<name>A0A8T1XF47_9BRAS</name>
<accession>A0A8T1XF47</accession>
<feature type="region of interest" description="Disordered" evidence="2">
    <location>
        <begin position="127"/>
        <end position="149"/>
    </location>
</feature>
<feature type="compositionally biased region" description="Polar residues" evidence="2">
    <location>
        <begin position="508"/>
        <end position="519"/>
    </location>
</feature>